<accession>A0A431WG70</accession>
<evidence type="ECO:0000313" key="3">
    <source>
        <dbReference type="Proteomes" id="UP000282060"/>
    </source>
</evidence>
<reference evidence="2 3" key="1">
    <citation type="submission" date="2018-12" db="EMBL/GenBank/DDBJ databases">
        <authorList>
            <person name="Yu L."/>
        </authorList>
    </citation>
    <scope>NUCLEOTIDE SEQUENCE [LARGE SCALE GENOMIC DNA]</scope>
    <source>
        <strain evidence="2 3">HAW-EB5</strain>
    </source>
</reference>
<keyword evidence="1" id="KW-0812">Transmembrane</keyword>
<dbReference type="EMBL" id="RXNV01000001">
    <property type="protein sequence ID" value="RTR34361.1"/>
    <property type="molecule type" value="Genomic_DNA"/>
</dbReference>
<feature type="transmembrane region" description="Helical" evidence="1">
    <location>
        <begin position="153"/>
        <end position="181"/>
    </location>
</feature>
<feature type="transmembrane region" description="Helical" evidence="1">
    <location>
        <begin position="59"/>
        <end position="81"/>
    </location>
</feature>
<protein>
    <submittedName>
        <fullName evidence="2">Uncharacterized protein</fullName>
    </submittedName>
</protein>
<organism evidence="2 3">
    <name type="scientific">Shewanella atlantica</name>
    <dbReference type="NCBI Taxonomy" id="271099"/>
    <lineage>
        <taxon>Bacteria</taxon>
        <taxon>Pseudomonadati</taxon>
        <taxon>Pseudomonadota</taxon>
        <taxon>Gammaproteobacteria</taxon>
        <taxon>Alteromonadales</taxon>
        <taxon>Shewanellaceae</taxon>
        <taxon>Shewanella</taxon>
    </lineage>
</organism>
<dbReference type="OrthoDB" id="6264954at2"/>
<gene>
    <name evidence="2" type="ORF">EKG39_01400</name>
</gene>
<feature type="transmembrane region" description="Helical" evidence="1">
    <location>
        <begin position="119"/>
        <end position="141"/>
    </location>
</feature>
<feature type="transmembrane region" description="Helical" evidence="1">
    <location>
        <begin position="193"/>
        <end position="211"/>
    </location>
</feature>
<sequence length="219" mass="23789">MPSLFNLVITDTKVSKLTAKFLKMIHSTMDAQRLSISALLLLLPVPAFAFSAAGSTATAFIILVLGGFTLLNLVLNALFFFAGKYQSRRFSKVHTLGSLIVPLIALVLTVMDHRGFADIAFNLGLILVAIALALLPLQLTLSKRAPSQHSPLILALGAFVFLAIAYVIPPVVLFAVLVAHVALQSQPNNKTRIVSFAALFIGYPLMAYWLYQTLQMFTS</sequence>
<evidence type="ECO:0000256" key="1">
    <source>
        <dbReference type="SAM" id="Phobius"/>
    </source>
</evidence>
<dbReference type="AlphaFoldDB" id="A0A431WG70"/>
<keyword evidence="3" id="KW-1185">Reference proteome</keyword>
<evidence type="ECO:0000313" key="2">
    <source>
        <dbReference type="EMBL" id="RTR34361.1"/>
    </source>
</evidence>
<keyword evidence="1" id="KW-1133">Transmembrane helix</keyword>
<comment type="caution">
    <text evidence="2">The sequence shown here is derived from an EMBL/GenBank/DDBJ whole genome shotgun (WGS) entry which is preliminary data.</text>
</comment>
<keyword evidence="1" id="KW-0472">Membrane</keyword>
<dbReference type="Proteomes" id="UP000282060">
    <property type="component" value="Unassembled WGS sequence"/>
</dbReference>
<name>A0A431WG70_9GAMM</name>
<proteinExistence type="predicted"/>